<dbReference type="EMBL" id="BDDD01003800">
    <property type="protein sequence ID" value="GAV86093.1"/>
    <property type="molecule type" value="Genomic_DNA"/>
</dbReference>
<dbReference type="Proteomes" id="UP000187406">
    <property type="component" value="Unassembled WGS sequence"/>
</dbReference>
<dbReference type="SFLD" id="SFLDS00005">
    <property type="entry name" value="Isoprenoid_Synthase_Type_I"/>
    <property type="match status" value="1"/>
</dbReference>
<dbReference type="OrthoDB" id="1877784at2759"/>
<accession>A0A1Q3D1C1</accession>
<dbReference type="PANTHER" id="PTHR31225">
    <property type="entry name" value="OS04G0344100 PROTEIN-RELATED"/>
    <property type="match status" value="1"/>
</dbReference>
<evidence type="ECO:0000256" key="2">
    <source>
        <dbReference type="ARBA" id="ARBA00022723"/>
    </source>
</evidence>
<dbReference type="CDD" id="cd00684">
    <property type="entry name" value="Terpene_cyclase_plant_C1"/>
    <property type="match status" value="1"/>
</dbReference>
<dbReference type="InterPro" id="IPR034741">
    <property type="entry name" value="Terpene_cyclase-like_1_C"/>
</dbReference>
<dbReference type="STRING" id="3775.A0A1Q3D1C1"/>
<keyword evidence="8" id="KW-1185">Reference proteome</keyword>
<dbReference type="FunFam" id="1.10.600.10:FF:000007">
    <property type="entry name" value="Isoprene synthase, chloroplastic"/>
    <property type="match status" value="1"/>
</dbReference>
<dbReference type="Gene3D" id="1.10.600.10">
    <property type="entry name" value="Farnesyl Diphosphate Synthase"/>
    <property type="match status" value="1"/>
</dbReference>
<reference evidence="8" key="1">
    <citation type="submission" date="2016-04" db="EMBL/GenBank/DDBJ databases">
        <title>Cephalotus genome sequencing.</title>
        <authorList>
            <person name="Fukushima K."/>
            <person name="Hasebe M."/>
            <person name="Fang X."/>
        </authorList>
    </citation>
    <scope>NUCLEOTIDE SEQUENCE [LARGE SCALE GENOMIC DNA]</scope>
    <source>
        <strain evidence="8">cv. St1</strain>
    </source>
</reference>
<dbReference type="InterPro" id="IPR005630">
    <property type="entry name" value="Terpene_synthase_metal-bd"/>
</dbReference>
<dbReference type="FunCoup" id="A0A1Q3D1C1">
    <property type="interactions" value="13"/>
</dbReference>
<dbReference type="FunFam" id="1.50.10.130:FF:000001">
    <property type="entry name" value="Isoprene synthase, chloroplastic"/>
    <property type="match status" value="1"/>
</dbReference>
<evidence type="ECO:0000313" key="7">
    <source>
        <dbReference type="EMBL" id="GAV86093.1"/>
    </source>
</evidence>
<dbReference type="InParanoid" id="A0A1Q3D1C1"/>
<comment type="caution">
    <text evidence="7">The sequence shown here is derived from an EMBL/GenBank/DDBJ whole genome shotgun (WGS) entry which is preliminary data.</text>
</comment>
<organism evidence="7 8">
    <name type="scientific">Cephalotus follicularis</name>
    <name type="common">Albany pitcher plant</name>
    <dbReference type="NCBI Taxonomy" id="3775"/>
    <lineage>
        <taxon>Eukaryota</taxon>
        <taxon>Viridiplantae</taxon>
        <taxon>Streptophyta</taxon>
        <taxon>Embryophyta</taxon>
        <taxon>Tracheophyta</taxon>
        <taxon>Spermatophyta</taxon>
        <taxon>Magnoliopsida</taxon>
        <taxon>eudicotyledons</taxon>
        <taxon>Gunneridae</taxon>
        <taxon>Pentapetalae</taxon>
        <taxon>rosids</taxon>
        <taxon>fabids</taxon>
        <taxon>Oxalidales</taxon>
        <taxon>Cephalotaceae</taxon>
        <taxon>Cephalotus</taxon>
    </lineage>
</organism>
<dbReference type="InterPro" id="IPR008930">
    <property type="entry name" value="Terpenoid_cyclase/PrenylTrfase"/>
</dbReference>
<proteinExistence type="predicted"/>
<dbReference type="InterPro" id="IPR044814">
    <property type="entry name" value="Terpene_cyclase_plant_C1"/>
</dbReference>
<evidence type="ECO:0000259" key="6">
    <source>
        <dbReference type="Pfam" id="PF03936"/>
    </source>
</evidence>
<dbReference type="GO" id="GO:0016102">
    <property type="term" value="P:diterpenoid biosynthetic process"/>
    <property type="evidence" value="ECO:0007669"/>
    <property type="project" value="InterPro"/>
</dbReference>
<comment type="cofactor">
    <cofactor evidence="1">
        <name>Mg(2+)</name>
        <dbReference type="ChEBI" id="CHEBI:18420"/>
    </cofactor>
</comment>
<feature type="domain" description="Terpene synthase N-terminal" evidence="5">
    <location>
        <begin position="4"/>
        <end position="161"/>
    </location>
</feature>
<gene>
    <name evidence="7" type="ORF">CFOL_v3_29526</name>
</gene>
<dbReference type="InterPro" id="IPR008949">
    <property type="entry name" value="Isoprenoid_synthase_dom_sf"/>
</dbReference>
<sequence length="512" mass="59539">FESYGKQIEILKERVKDMLMTPTSDVVDKVSLIDLLCRLGVSYHFQSDIEEHLQRIFCAQPNLPDTSDYDLYTVALVFRVFRQHGYKMPEMYSKKFMENDGKFKEALTGDPKGMLSLYEASYLGMHGEDILDEALAFTLAHLESLASRSIPLLKKQIMNALQWPYHRCTPRIAARQNISLYEEDESRNETLLQFAKIDFNRVQLLHQHELSQLTRWYKDLNVGTLFPYTRHRIVETHVWASEMYFEPQYSYGRIVITKVIAILSLLDDTYDVYGTIEELDRFTDAIIRWDSSALDELPEYMKFLYGIFLNQFDELERELTKEGRSYSINYARETVRFNLLFMEAKWFSKDYVPSLDEYMHNGLLSSGHLAMTAACFIGIGEIAGIKEYEWLLHRPKILRASEAIARLMNDRVSHTAEQERGDVISFVECYMKQNGVSEKDVNKEINKRVAECWKDTNEECMKPTPVSMNLVMPILNFSRVTDLIYRYVDGFSAPEKGLNAHIVSLFGDAIPI</sequence>
<keyword evidence="3" id="KW-0460">Magnesium</keyword>
<evidence type="ECO:0000256" key="3">
    <source>
        <dbReference type="ARBA" id="ARBA00022842"/>
    </source>
</evidence>
<name>A0A1Q3D1C1_CEPFO</name>
<keyword evidence="4" id="KW-0456">Lyase</keyword>
<dbReference type="SUPFAM" id="SSF48576">
    <property type="entry name" value="Terpenoid synthases"/>
    <property type="match status" value="1"/>
</dbReference>
<dbReference type="Pfam" id="PF01397">
    <property type="entry name" value="Terpene_synth"/>
    <property type="match status" value="1"/>
</dbReference>
<protein>
    <submittedName>
        <fullName evidence="7">Terpene_synth domain-containing protein/Terpene_synth_C domain-containing protein</fullName>
    </submittedName>
</protein>
<dbReference type="AlphaFoldDB" id="A0A1Q3D1C1"/>
<evidence type="ECO:0000256" key="4">
    <source>
        <dbReference type="ARBA" id="ARBA00023239"/>
    </source>
</evidence>
<dbReference type="GO" id="GO:0010333">
    <property type="term" value="F:terpene synthase activity"/>
    <property type="evidence" value="ECO:0007669"/>
    <property type="project" value="InterPro"/>
</dbReference>
<dbReference type="PANTHER" id="PTHR31225:SF93">
    <property type="entry name" value="ALPHA-HUMULENE_(-)-(E)-BETA-CARYOPHYLLENE SYNTHASE"/>
    <property type="match status" value="1"/>
</dbReference>
<evidence type="ECO:0000256" key="1">
    <source>
        <dbReference type="ARBA" id="ARBA00001946"/>
    </source>
</evidence>
<dbReference type="Pfam" id="PF03936">
    <property type="entry name" value="Terpene_synth_C"/>
    <property type="match status" value="1"/>
</dbReference>
<keyword evidence="2" id="KW-0479">Metal-binding</keyword>
<dbReference type="InterPro" id="IPR036965">
    <property type="entry name" value="Terpene_synth_N_sf"/>
</dbReference>
<evidence type="ECO:0000313" key="8">
    <source>
        <dbReference type="Proteomes" id="UP000187406"/>
    </source>
</evidence>
<dbReference type="InterPro" id="IPR001906">
    <property type="entry name" value="Terpene_synth_N"/>
</dbReference>
<dbReference type="SFLD" id="SFLDG01019">
    <property type="entry name" value="Terpene_Cyclase_Like_1_C_Termi"/>
    <property type="match status" value="1"/>
</dbReference>
<dbReference type="GO" id="GO:0000287">
    <property type="term" value="F:magnesium ion binding"/>
    <property type="evidence" value="ECO:0007669"/>
    <property type="project" value="InterPro"/>
</dbReference>
<feature type="domain" description="Terpene synthase metal-binding" evidence="6">
    <location>
        <begin position="218"/>
        <end position="455"/>
    </location>
</feature>
<feature type="non-terminal residue" evidence="7">
    <location>
        <position position="1"/>
    </location>
</feature>
<evidence type="ECO:0000259" key="5">
    <source>
        <dbReference type="Pfam" id="PF01397"/>
    </source>
</evidence>
<dbReference type="SUPFAM" id="SSF48239">
    <property type="entry name" value="Terpenoid cyclases/Protein prenyltransferases"/>
    <property type="match status" value="1"/>
</dbReference>
<dbReference type="InterPro" id="IPR050148">
    <property type="entry name" value="Terpene_synthase-like"/>
</dbReference>
<dbReference type="Gene3D" id="1.50.10.130">
    <property type="entry name" value="Terpene synthase, N-terminal domain"/>
    <property type="match status" value="1"/>
</dbReference>